<evidence type="ECO:0008006" key="3">
    <source>
        <dbReference type="Google" id="ProtNLM"/>
    </source>
</evidence>
<sequence>MLAISNANHGKAQQVSVARPYRRVVGSVFDEHIEIINLTNTWVQVRVKTSECYKAEFGVLMLKAGTGTTIVVHGDCWNGCVDHTIVEYQED</sequence>
<dbReference type="EMBL" id="CAJFDH010000004">
    <property type="protein sequence ID" value="CAD5218954.1"/>
    <property type="molecule type" value="Genomic_DNA"/>
</dbReference>
<reference evidence="1" key="1">
    <citation type="submission" date="2020-09" db="EMBL/GenBank/DDBJ databases">
        <authorList>
            <person name="Kikuchi T."/>
        </authorList>
    </citation>
    <scope>NUCLEOTIDE SEQUENCE</scope>
    <source>
        <strain evidence="1">SH1</strain>
    </source>
</reference>
<evidence type="ECO:0000313" key="2">
    <source>
        <dbReference type="Proteomes" id="UP000614601"/>
    </source>
</evidence>
<protein>
    <recommendedName>
        <fullName evidence="3">MSP domain-containing protein</fullName>
    </recommendedName>
</protein>
<dbReference type="Proteomes" id="UP000614601">
    <property type="component" value="Unassembled WGS sequence"/>
</dbReference>
<keyword evidence="2" id="KW-1185">Reference proteome</keyword>
<gene>
    <name evidence="1" type="ORF">BOKJ2_LOCUS8164</name>
</gene>
<organism evidence="1 2">
    <name type="scientific">Bursaphelenchus okinawaensis</name>
    <dbReference type="NCBI Taxonomy" id="465554"/>
    <lineage>
        <taxon>Eukaryota</taxon>
        <taxon>Metazoa</taxon>
        <taxon>Ecdysozoa</taxon>
        <taxon>Nematoda</taxon>
        <taxon>Chromadorea</taxon>
        <taxon>Rhabditida</taxon>
        <taxon>Tylenchina</taxon>
        <taxon>Tylenchomorpha</taxon>
        <taxon>Aphelenchoidea</taxon>
        <taxon>Aphelenchoididae</taxon>
        <taxon>Bursaphelenchus</taxon>
    </lineage>
</organism>
<dbReference type="Proteomes" id="UP000783686">
    <property type="component" value="Unassembled WGS sequence"/>
</dbReference>
<dbReference type="EMBL" id="CAJFCW020000004">
    <property type="protein sequence ID" value="CAG9112192.1"/>
    <property type="molecule type" value="Genomic_DNA"/>
</dbReference>
<accession>A0A811KR23</accession>
<comment type="caution">
    <text evidence="1">The sequence shown here is derived from an EMBL/GenBank/DDBJ whole genome shotgun (WGS) entry which is preliminary data.</text>
</comment>
<evidence type="ECO:0000313" key="1">
    <source>
        <dbReference type="EMBL" id="CAD5218954.1"/>
    </source>
</evidence>
<dbReference type="AlphaFoldDB" id="A0A811KR23"/>
<proteinExistence type="predicted"/>
<name>A0A811KR23_9BILA</name>